<dbReference type="InterPro" id="IPR007048">
    <property type="entry name" value="IraD/Gp25-like"/>
</dbReference>
<dbReference type="InterPro" id="IPR053176">
    <property type="entry name" value="T6SS_TssE1-like"/>
</dbReference>
<dbReference type="SUPFAM" id="SSF160719">
    <property type="entry name" value="gpW/gp25-like"/>
    <property type="match status" value="1"/>
</dbReference>
<keyword evidence="3" id="KW-1185">Reference proteome</keyword>
<accession>A0A1H7GX41</accession>
<dbReference type="EMBL" id="FOAN01000001">
    <property type="protein sequence ID" value="SEK40455.1"/>
    <property type="molecule type" value="Genomic_DNA"/>
</dbReference>
<name>A0A1H7GX41_9HYPH</name>
<sequence length="182" mass="20537">MLDPKAKNRLRPPLMFAFREAHRAKDAKVQLDLRDAGGERVVAGRRAAPRTAITESKLRQEIALDLEALVNTINFASSTDLSRFEHVRRSVLNCGFPDVQNKSIDEHRVGAIKDELAQVLLAYEPRLMKQSIVVERDEGLDKAELKIRFIVRADLNCEPLNIPVQFVADVELDTGKIAIKNR</sequence>
<dbReference type="PANTHER" id="PTHR38595">
    <property type="entry name" value="CYTOPLASMIC PROTEIN-RELATED"/>
    <property type="match status" value="1"/>
</dbReference>
<dbReference type="Gene3D" id="3.10.450.40">
    <property type="match status" value="1"/>
</dbReference>
<protein>
    <submittedName>
        <fullName evidence="2">Type VI secretion system protein ImpF</fullName>
    </submittedName>
</protein>
<dbReference type="Proteomes" id="UP000199664">
    <property type="component" value="Unassembled WGS sequence"/>
</dbReference>
<dbReference type="Pfam" id="PF04965">
    <property type="entry name" value="GPW_gp25"/>
    <property type="match status" value="1"/>
</dbReference>
<evidence type="ECO:0000259" key="1">
    <source>
        <dbReference type="Pfam" id="PF04965"/>
    </source>
</evidence>
<dbReference type="PANTHER" id="PTHR38595:SF1">
    <property type="entry name" value="TYPE VI SECRETION SYSTEM COMPONENT TSSE1"/>
    <property type="match status" value="1"/>
</dbReference>
<gene>
    <name evidence="2" type="ORF">SAMN04515666_101435</name>
</gene>
<evidence type="ECO:0000313" key="3">
    <source>
        <dbReference type="Proteomes" id="UP000199664"/>
    </source>
</evidence>
<reference evidence="3" key="1">
    <citation type="submission" date="2016-10" db="EMBL/GenBank/DDBJ databases">
        <authorList>
            <person name="Varghese N."/>
            <person name="Submissions S."/>
        </authorList>
    </citation>
    <scope>NUCLEOTIDE SEQUENCE [LARGE SCALE GENOMIC DNA]</scope>
    <source>
        <strain evidence="3">LMG 26383,CCUG 61248,R- 45681</strain>
    </source>
</reference>
<organism evidence="2 3">
    <name type="scientific">Bosea lupini</name>
    <dbReference type="NCBI Taxonomy" id="1036779"/>
    <lineage>
        <taxon>Bacteria</taxon>
        <taxon>Pseudomonadati</taxon>
        <taxon>Pseudomonadota</taxon>
        <taxon>Alphaproteobacteria</taxon>
        <taxon>Hyphomicrobiales</taxon>
        <taxon>Boseaceae</taxon>
        <taxon>Bosea</taxon>
    </lineage>
</organism>
<dbReference type="STRING" id="1036779.SAMN04515666_101435"/>
<proteinExistence type="predicted"/>
<feature type="domain" description="IraD/Gp25-like" evidence="1">
    <location>
        <begin position="57"/>
        <end position="159"/>
    </location>
</feature>
<evidence type="ECO:0000313" key="2">
    <source>
        <dbReference type="EMBL" id="SEK40455.1"/>
    </source>
</evidence>
<dbReference type="AlphaFoldDB" id="A0A1H7GX41"/>